<feature type="domain" description="Threonine/Serine exporter ThrE" evidence="9">
    <location>
        <begin position="5"/>
        <end position="130"/>
    </location>
</feature>
<evidence type="ECO:0000259" key="9">
    <source>
        <dbReference type="Pfam" id="PF12821"/>
    </source>
</evidence>
<organism evidence="10 11">
    <name type="scientific">Vagococcus martis</name>
    <dbReference type="NCBI Taxonomy" id="1768210"/>
    <lineage>
        <taxon>Bacteria</taxon>
        <taxon>Bacillati</taxon>
        <taxon>Bacillota</taxon>
        <taxon>Bacilli</taxon>
        <taxon>Lactobacillales</taxon>
        <taxon>Enterococcaceae</taxon>
        <taxon>Vagococcus</taxon>
    </lineage>
</organism>
<dbReference type="Proteomes" id="UP000189970">
    <property type="component" value="Unassembled WGS sequence"/>
</dbReference>
<dbReference type="GO" id="GO:0005886">
    <property type="term" value="C:plasma membrane"/>
    <property type="evidence" value="ECO:0007669"/>
    <property type="project" value="UniProtKB-SubCell"/>
</dbReference>
<dbReference type="InterPro" id="IPR024528">
    <property type="entry name" value="ThrE_2"/>
</dbReference>
<dbReference type="RefSeq" id="WP_079348296.1">
    <property type="nucleotide sequence ID" value="NZ_MVAB01000001.1"/>
</dbReference>
<evidence type="ECO:0000256" key="7">
    <source>
        <dbReference type="ARBA" id="ARBA00034125"/>
    </source>
</evidence>
<comment type="similarity">
    <text evidence="7">Belongs to the ThrE exporter (TC 2.A.79) family.</text>
</comment>
<accession>A0A1V4DJT8</accession>
<keyword evidence="2" id="KW-1003">Cell membrane</keyword>
<gene>
    <name evidence="10" type="ORF">BW731_11510</name>
</gene>
<keyword evidence="6 8" id="KW-0472">Membrane</keyword>
<dbReference type="PANTHER" id="PTHR34390:SF1">
    <property type="entry name" value="SUCCINATE TRANSPORTER SUBUNIT YJJB-RELATED"/>
    <property type="match status" value="1"/>
</dbReference>
<evidence type="ECO:0000256" key="3">
    <source>
        <dbReference type="ARBA" id="ARBA00022519"/>
    </source>
</evidence>
<evidence type="ECO:0000256" key="6">
    <source>
        <dbReference type="ARBA" id="ARBA00023136"/>
    </source>
</evidence>
<proteinExistence type="inferred from homology"/>
<evidence type="ECO:0000256" key="2">
    <source>
        <dbReference type="ARBA" id="ARBA00022475"/>
    </source>
</evidence>
<evidence type="ECO:0000313" key="11">
    <source>
        <dbReference type="Proteomes" id="UP000189970"/>
    </source>
</evidence>
<keyword evidence="4 8" id="KW-0812">Transmembrane</keyword>
<keyword evidence="3" id="KW-0997">Cell inner membrane</keyword>
<keyword evidence="5 8" id="KW-1133">Transmembrane helix</keyword>
<evidence type="ECO:0000313" key="10">
    <source>
        <dbReference type="EMBL" id="OPF88748.1"/>
    </source>
</evidence>
<dbReference type="GO" id="GO:0015744">
    <property type="term" value="P:succinate transport"/>
    <property type="evidence" value="ECO:0007669"/>
    <property type="project" value="TreeGrafter"/>
</dbReference>
<sequence length="144" mass="15782">MFTKVLFSFFVSAGTSVLNNIEKRYIVLCGLCGALTAFLYDFSENFVSPVMASLISCFLLATVCQFLSFKTKRPDTSFIIPGIMPVVPGSLVFRAFDALAESSYMKALDYGTQAIMVGVSIALALVFNETMTTLFISIKHKAIK</sequence>
<evidence type="ECO:0000256" key="4">
    <source>
        <dbReference type="ARBA" id="ARBA00022692"/>
    </source>
</evidence>
<dbReference type="AlphaFoldDB" id="A0A1V4DJT8"/>
<feature type="transmembrane region" description="Helical" evidence="8">
    <location>
        <begin position="25"/>
        <end position="40"/>
    </location>
</feature>
<evidence type="ECO:0000256" key="1">
    <source>
        <dbReference type="ARBA" id="ARBA00004651"/>
    </source>
</evidence>
<dbReference type="EMBL" id="MVAB01000001">
    <property type="protein sequence ID" value="OPF88748.1"/>
    <property type="molecule type" value="Genomic_DNA"/>
</dbReference>
<feature type="transmembrane region" description="Helical" evidence="8">
    <location>
        <begin position="46"/>
        <end position="66"/>
    </location>
</feature>
<evidence type="ECO:0000256" key="8">
    <source>
        <dbReference type="SAM" id="Phobius"/>
    </source>
</evidence>
<name>A0A1V4DJT8_9ENTE</name>
<feature type="transmembrane region" description="Helical" evidence="8">
    <location>
        <begin position="116"/>
        <end position="138"/>
    </location>
</feature>
<feature type="transmembrane region" description="Helical" evidence="8">
    <location>
        <begin position="78"/>
        <end position="96"/>
    </location>
</feature>
<dbReference type="Pfam" id="PF12821">
    <property type="entry name" value="ThrE_2"/>
    <property type="match status" value="1"/>
</dbReference>
<keyword evidence="11" id="KW-1185">Reference proteome</keyword>
<evidence type="ECO:0000256" key="5">
    <source>
        <dbReference type="ARBA" id="ARBA00022989"/>
    </source>
</evidence>
<dbReference type="PANTHER" id="PTHR34390">
    <property type="entry name" value="UPF0442 PROTEIN YJJB-RELATED"/>
    <property type="match status" value="1"/>
</dbReference>
<protein>
    <recommendedName>
        <fullName evidence="9">Threonine/Serine exporter ThrE domain-containing protein</fullName>
    </recommendedName>
</protein>
<dbReference type="InterPro" id="IPR050539">
    <property type="entry name" value="ThrE_Dicarb/AminoAcid_Exp"/>
</dbReference>
<reference evidence="10 11" key="1">
    <citation type="submission" date="2017-02" db="EMBL/GenBank/DDBJ databases">
        <title>Vagococcus cremeus sp. nov., isolated from the small intestine of a marten, Martes flavigula.</title>
        <authorList>
            <person name="Tak E.J."/>
            <person name="Bae J.-W."/>
        </authorList>
    </citation>
    <scope>NUCLEOTIDE SEQUENCE [LARGE SCALE GENOMIC DNA]</scope>
    <source>
        <strain evidence="10 11">D7T301</strain>
    </source>
</reference>
<comment type="subcellular location">
    <subcellularLocation>
        <location evidence="1">Cell membrane</location>
        <topology evidence="1">Multi-pass membrane protein</topology>
    </subcellularLocation>
</comment>
<comment type="caution">
    <text evidence="10">The sequence shown here is derived from an EMBL/GenBank/DDBJ whole genome shotgun (WGS) entry which is preliminary data.</text>
</comment>